<keyword evidence="2" id="KW-0418">Kinase</keyword>
<proteinExistence type="predicted"/>
<reference evidence="2" key="1">
    <citation type="submission" date="2023-03" db="EMBL/GenBank/DDBJ databases">
        <title>Massive genome expansion in bonnet fungi (Mycena s.s.) driven by repeated elements and novel gene families across ecological guilds.</title>
        <authorList>
            <consortium name="Lawrence Berkeley National Laboratory"/>
            <person name="Harder C.B."/>
            <person name="Miyauchi S."/>
            <person name="Viragh M."/>
            <person name="Kuo A."/>
            <person name="Thoen E."/>
            <person name="Andreopoulos B."/>
            <person name="Lu D."/>
            <person name="Skrede I."/>
            <person name="Drula E."/>
            <person name="Henrissat B."/>
            <person name="Morin E."/>
            <person name="Kohler A."/>
            <person name="Barry K."/>
            <person name="LaButti K."/>
            <person name="Morin E."/>
            <person name="Salamov A."/>
            <person name="Lipzen A."/>
            <person name="Mereny Z."/>
            <person name="Hegedus B."/>
            <person name="Baldrian P."/>
            <person name="Stursova M."/>
            <person name="Weitz H."/>
            <person name="Taylor A."/>
            <person name="Grigoriev I.V."/>
            <person name="Nagy L.G."/>
            <person name="Martin F."/>
            <person name="Kauserud H."/>
        </authorList>
    </citation>
    <scope>NUCLEOTIDE SEQUENCE</scope>
    <source>
        <strain evidence="2">CBHHK200</strain>
    </source>
</reference>
<evidence type="ECO:0000313" key="2">
    <source>
        <dbReference type="EMBL" id="KAJ7015836.1"/>
    </source>
</evidence>
<sequence>EQESREEFLASRGTDAQELLNLLQDLLDLDSFNVVKPLIWKTLMRLSRLSDLHPRCFTLPGLQKIGDQVDGGGFGDIWKGLVRGQSVCVKIMRIFREEDLTAVLKKFGREALIWRQLCHPNLLPFFGVYYTEKRLCLVSPWMESGNVMQYLRKQSPDINRCLSLILDVAFGLQYLHEKNVVHGDLKAINILVTPSGRACICDFGLSSVVSEITLRLHSTTTAKGGTVRYYAPELFQENKKHFGSDVYAFACVCSEMLSGHIPFHDSPNDAAVMFKIIKGGHPTRPPICFGTSQLDCLWALLQDCWGGEASMRPTASQIIERLVEPSIGATTTSSTTDWDDTFTCKFRRSLQDRPL</sequence>
<dbReference type="PANTHER" id="PTHR44329">
    <property type="entry name" value="SERINE/THREONINE-PROTEIN KINASE TNNI3K-RELATED"/>
    <property type="match status" value="1"/>
</dbReference>
<dbReference type="InterPro" id="IPR000719">
    <property type="entry name" value="Prot_kinase_dom"/>
</dbReference>
<dbReference type="SUPFAM" id="SSF56112">
    <property type="entry name" value="Protein kinase-like (PK-like)"/>
    <property type="match status" value="1"/>
</dbReference>
<feature type="domain" description="Protein kinase" evidence="1">
    <location>
        <begin position="63"/>
        <end position="327"/>
    </location>
</feature>
<name>A0AAD6RWL5_9AGAR</name>
<dbReference type="GO" id="GO:0005524">
    <property type="term" value="F:ATP binding"/>
    <property type="evidence" value="ECO:0007669"/>
    <property type="project" value="InterPro"/>
</dbReference>
<dbReference type="Gene3D" id="1.10.510.10">
    <property type="entry name" value="Transferase(Phosphotransferase) domain 1"/>
    <property type="match status" value="1"/>
</dbReference>
<feature type="non-terminal residue" evidence="2">
    <location>
        <position position="355"/>
    </location>
</feature>
<accession>A0AAD6RWL5</accession>
<dbReference type="InterPro" id="IPR011009">
    <property type="entry name" value="Kinase-like_dom_sf"/>
</dbReference>
<evidence type="ECO:0000313" key="3">
    <source>
        <dbReference type="Proteomes" id="UP001218188"/>
    </source>
</evidence>
<dbReference type="Proteomes" id="UP001218188">
    <property type="component" value="Unassembled WGS sequence"/>
</dbReference>
<gene>
    <name evidence="2" type="ORF">C8F04DRAFT_1364259</name>
</gene>
<dbReference type="SMART" id="SM00220">
    <property type="entry name" value="S_TKc"/>
    <property type="match status" value="1"/>
</dbReference>
<evidence type="ECO:0000259" key="1">
    <source>
        <dbReference type="PROSITE" id="PS50011"/>
    </source>
</evidence>
<dbReference type="PROSITE" id="PS00108">
    <property type="entry name" value="PROTEIN_KINASE_ST"/>
    <property type="match status" value="1"/>
</dbReference>
<dbReference type="InterPro" id="IPR008271">
    <property type="entry name" value="Ser/Thr_kinase_AS"/>
</dbReference>
<dbReference type="AlphaFoldDB" id="A0AAD6RWL5"/>
<feature type="non-terminal residue" evidence="2">
    <location>
        <position position="1"/>
    </location>
</feature>
<dbReference type="InterPro" id="IPR051681">
    <property type="entry name" value="Ser/Thr_Kinases-Pseudokinases"/>
</dbReference>
<keyword evidence="2" id="KW-0808">Transferase</keyword>
<dbReference type="EMBL" id="JARJCM010000832">
    <property type="protein sequence ID" value="KAJ7015836.1"/>
    <property type="molecule type" value="Genomic_DNA"/>
</dbReference>
<dbReference type="PROSITE" id="PS50011">
    <property type="entry name" value="PROTEIN_KINASE_DOM"/>
    <property type="match status" value="1"/>
</dbReference>
<comment type="caution">
    <text evidence="2">The sequence shown here is derived from an EMBL/GenBank/DDBJ whole genome shotgun (WGS) entry which is preliminary data.</text>
</comment>
<organism evidence="2 3">
    <name type="scientific">Mycena alexandri</name>
    <dbReference type="NCBI Taxonomy" id="1745969"/>
    <lineage>
        <taxon>Eukaryota</taxon>
        <taxon>Fungi</taxon>
        <taxon>Dikarya</taxon>
        <taxon>Basidiomycota</taxon>
        <taxon>Agaricomycotina</taxon>
        <taxon>Agaricomycetes</taxon>
        <taxon>Agaricomycetidae</taxon>
        <taxon>Agaricales</taxon>
        <taxon>Marasmiineae</taxon>
        <taxon>Mycenaceae</taxon>
        <taxon>Mycena</taxon>
    </lineage>
</organism>
<dbReference type="Pfam" id="PF07714">
    <property type="entry name" value="PK_Tyr_Ser-Thr"/>
    <property type="match status" value="1"/>
</dbReference>
<protein>
    <submittedName>
        <fullName evidence="2">Kinase-like domain-containing protein</fullName>
    </submittedName>
</protein>
<keyword evidence="3" id="KW-1185">Reference proteome</keyword>
<dbReference type="InterPro" id="IPR001245">
    <property type="entry name" value="Ser-Thr/Tyr_kinase_cat_dom"/>
</dbReference>
<dbReference type="GO" id="GO:0004674">
    <property type="term" value="F:protein serine/threonine kinase activity"/>
    <property type="evidence" value="ECO:0007669"/>
    <property type="project" value="TreeGrafter"/>
</dbReference>